<sequence length="172" mass="19448">MSIALTFTGKEILDTPIVGPDGAVHYTTSSTHGFRGRKVTTITAASGLVGCINWREEVFVINGQEWSWSKVRSRSGFFKLSYEWHWNERSYKLEYHDMNKSLLATPTSGNVADTVQFHPYHPHLFHANERATILFPHQMQDEVERMFLLMAILQTDVQQQDAARAAAAHAAA</sequence>
<gene>
    <name evidence="2" type="ORF">MSAN_00966100</name>
</gene>
<dbReference type="AlphaFoldDB" id="A0A8H6YXK3"/>
<dbReference type="Pfam" id="PF20236">
    <property type="entry name" value="DUF6593"/>
    <property type="match status" value="1"/>
</dbReference>
<name>A0A8H6YXK3_9AGAR</name>
<dbReference type="OrthoDB" id="2920287at2759"/>
<comment type="caution">
    <text evidence="2">The sequence shown here is derived from an EMBL/GenBank/DDBJ whole genome shotgun (WGS) entry which is preliminary data.</text>
</comment>
<evidence type="ECO:0000313" key="2">
    <source>
        <dbReference type="EMBL" id="KAF7367067.1"/>
    </source>
</evidence>
<dbReference type="InterPro" id="IPR046528">
    <property type="entry name" value="DUF6593"/>
</dbReference>
<evidence type="ECO:0000259" key="1">
    <source>
        <dbReference type="Pfam" id="PF20236"/>
    </source>
</evidence>
<feature type="domain" description="DUF6593" evidence="1">
    <location>
        <begin position="13"/>
        <end position="143"/>
    </location>
</feature>
<proteinExistence type="predicted"/>
<reference evidence="2" key="1">
    <citation type="submission" date="2020-05" db="EMBL/GenBank/DDBJ databases">
        <title>Mycena genomes resolve the evolution of fungal bioluminescence.</title>
        <authorList>
            <person name="Tsai I.J."/>
        </authorList>
    </citation>
    <scope>NUCLEOTIDE SEQUENCE</scope>
    <source>
        <strain evidence="2">160909Yilan</strain>
    </source>
</reference>
<keyword evidence="3" id="KW-1185">Reference proteome</keyword>
<dbReference type="EMBL" id="JACAZH010000006">
    <property type="protein sequence ID" value="KAF7367067.1"/>
    <property type="molecule type" value="Genomic_DNA"/>
</dbReference>
<dbReference type="Proteomes" id="UP000623467">
    <property type="component" value="Unassembled WGS sequence"/>
</dbReference>
<organism evidence="2 3">
    <name type="scientific">Mycena sanguinolenta</name>
    <dbReference type="NCBI Taxonomy" id="230812"/>
    <lineage>
        <taxon>Eukaryota</taxon>
        <taxon>Fungi</taxon>
        <taxon>Dikarya</taxon>
        <taxon>Basidiomycota</taxon>
        <taxon>Agaricomycotina</taxon>
        <taxon>Agaricomycetes</taxon>
        <taxon>Agaricomycetidae</taxon>
        <taxon>Agaricales</taxon>
        <taxon>Marasmiineae</taxon>
        <taxon>Mycenaceae</taxon>
        <taxon>Mycena</taxon>
    </lineage>
</organism>
<protein>
    <recommendedName>
        <fullName evidence="1">DUF6593 domain-containing protein</fullName>
    </recommendedName>
</protein>
<accession>A0A8H6YXK3</accession>
<evidence type="ECO:0000313" key="3">
    <source>
        <dbReference type="Proteomes" id="UP000623467"/>
    </source>
</evidence>